<evidence type="ECO:0000313" key="3">
    <source>
        <dbReference type="Proteomes" id="UP000181884"/>
    </source>
</evidence>
<feature type="signal peptide" evidence="1">
    <location>
        <begin position="1"/>
        <end position="27"/>
    </location>
</feature>
<protein>
    <submittedName>
        <fullName evidence="2">Uncharacterized protein</fullName>
    </submittedName>
</protein>
<reference evidence="2 3" key="1">
    <citation type="submission" date="2014-12" db="EMBL/GenBank/DDBJ databases">
        <title>Draft genome sequences of 29 type strains of Enterococci.</title>
        <authorList>
            <person name="Zhong Z."/>
            <person name="Sun Z."/>
            <person name="Liu W."/>
            <person name="Zhang W."/>
            <person name="Zhang H."/>
        </authorList>
    </citation>
    <scope>NUCLEOTIDE SEQUENCE [LARGE SCALE GENOMIC DNA]</scope>
    <source>
        <strain evidence="2 3">DSM 17029</strain>
    </source>
</reference>
<dbReference type="RefSeq" id="WP_010744361.1">
    <property type="nucleotide sequence ID" value="NZ_JXKH01000010.1"/>
</dbReference>
<accession>A0A1L8RC85</accession>
<name>A0A1L8RC85_9ENTE</name>
<proteinExistence type="predicted"/>
<keyword evidence="1" id="KW-0732">Signal</keyword>
<gene>
    <name evidence="2" type="ORF">RU97_GL000586</name>
</gene>
<sequence>MKKLFTFFMIWFAGFLVLAGATKIASADDYMANQVRAENLLVEQGYSIDEAREDLQFMTIANEGELVGIDVFAQSEADTVSPFRAAAPTTTQYLSHSAVRQIYSNLNAIDKGSYILGTLVGLKNPILGAVIGAGGFQNPNFRSAITKAYHQGKRVKIVTEYGSSMSLNKTYYYVVN</sequence>
<dbReference type="EMBL" id="JXKH01000010">
    <property type="protein sequence ID" value="OJG17400.1"/>
    <property type="molecule type" value="Genomic_DNA"/>
</dbReference>
<evidence type="ECO:0000256" key="1">
    <source>
        <dbReference type="SAM" id="SignalP"/>
    </source>
</evidence>
<organism evidence="2 3">
    <name type="scientific">Enterococcus canis</name>
    <dbReference type="NCBI Taxonomy" id="214095"/>
    <lineage>
        <taxon>Bacteria</taxon>
        <taxon>Bacillati</taxon>
        <taxon>Bacillota</taxon>
        <taxon>Bacilli</taxon>
        <taxon>Lactobacillales</taxon>
        <taxon>Enterococcaceae</taxon>
        <taxon>Enterococcus</taxon>
    </lineage>
</organism>
<feature type="chain" id="PRO_5009879757" evidence="1">
    <location>
        <begin position="28"/>
        <end position="176"/>
    </location>
</feature>
<keyword evidence="3" id="KW-1185">Reference proteome</keyword>
<comment type="caution">
    <text evidence="2">The sequence shown here is derived from an EMBL/GenBank/DDBJ whole genome shotgun (WGS) entry which is preliminary data.</text>
</comment>
<dbReference type="AlphaFoldDB" id="A0A1L8RC85"/>
<dbReference type="Proteomes" id="UP000181884">
    <property type="component" value="Unassembled WGS sequence"/>
</dbReference>
<evidence type="ECO:0000313" key="2">
    <source>
        <dbReference type="EMBL" id="OJG17400.1"/>
    </source>
</evidence>